<keyword evidence="1" id="KW-0547">Nucleotide-binding</keyword>
<dbReference type="Pfam" id="PF13191">
    <property type="entry name" value="AAA_16"/>
    <property type="match status" value="1"/>
</dbReference>
<gene>
    <name evidence="5" type="ORF">ACFPUY_26125</name>
</gene>
<dbReference type="SMART" id="SM00421">
    <property type="entry name" value="HTH_LUXR"/>
    <property type="match status" value="1"/>
</dbReference>
<comment type="caution">
    <text evidence="5">The sequence shown here is derived from an EMBL/GenBank/DDBJ whole genome shotgun (WGS) entry which is preliminary data.</text>
</comment>
<dbReference type="InterPro" id="IPR041664">
    <property type="entry name" value="AAA_16"/>
</dbReference>
<organism evidence="5 6">
    <name type="scientific">Nonomuraea harbinensis</name>
    <dbReference type="NCBI Taxonomy" id="1286938"/>
    <lineage>
        <taxon>Bacteria</taxon>
        <taxon>Bacillati</taxon>
        <taxon>Actinomycetota</taxon>
        <taxon>Actinomycetes</taxon>
        <taxon>Streptosporangiales</taxon>
        <taxon>Streptosporangiaceae</taxon>
        <taxon>Nonomuraea</taxon>
    </lineage>
</organism>
<evidence type="ECO:0000313" key="5">
    <source>
        <dbReference type="EMBL" id="MFC5818594.1"/>
    </source>
</evidence>
<dbReference type="PROSITE" id="PS50043">
    <property type="entry name" value="HTH_LUXR_2"/>
    <property type="match status" value="1"/>
</dbReference>
<dbReference type="CDD" id="cd06170">
    <property type="entry name" value="LuxR_C_like"/>
    <property type="match status" value="1"/>
</dbReference>
<feature type="domain" description="HTH luxR-type" evidence="4">
    <location>
        <begin position="1011"/>
        <end position="1076"/>
    </location>
</feature>
<dbReference type="RefSeq" id="WP_219548114.1">
    <property type="nucleotide sequence ID" value="NZ_JAHKRN010000037.1"/>
</dbReference>
<dbReference type="PANTHER" id="PTHR16305">
    <property type="entry name" value="TESTICULAR SOLUBLE ADENYLYL CYCLASE"/>
    <property type="match status" value="1"/>
</dbReference>
<evidence type="ECO:0000256" key="1">
    <source>
        <dbReference type="ARBA" id="ARBA00022741"/>
    </source>
</evidence>
<dbReference type="InterPro" id="IPR000792">
    <property type="entry name" value="Tscrpt_reg_LuxR_C"/>
</dbReference>
<name>A0ABW1C0M0_9ACTN</name>
<feature type="compositionally biased region" description="Basic and acidic residues" evidence="3">
    <location>
        <begin position="484"/>
        <end position="493"/>
    </location>
</feature>
<reference evidence="6" key="1">
    <citation type="journal article" date="2019" name="Int. J. Syst. Evol. Microbiol.">
        <title>The Global Catalogue of Microorganisms (GCM) 10K type strain sequencing project: providing services to taxonomists for standard genome sequencing and annotation.</title>
        <authorList>
            <consortium name="The Broad Institute Genomics Platform"/>
            <consortium name="The Broad Institute Genome Sequencing Center for Infectious Disease"/>
            <person name="Wu L."/>
            <person name="Ma J."/>
        </authorList>
    </citation>
    <scope>NUCLEOTIDE SEQUENCE [LARGE SCALE GENOMIC DNA]</scope>
    <source>
        <strain evidence="6">CGMCC 4.7106</strain>
    </source>
</reference>
<dbReference type="Pfam" id="PF00196">
    <property type="entry name" value="GerE"/>
    <property type="match status" value="1"/>
</dbReference>
<dbReference type="Proteomes" id="UP001596096">
    <property type="component" value="Unassembled WGS sequence"/>
</dbReference>
<evidence type="ECO:0000256" key="2">
    <source>
        <dbReference type="ARBA" id="ARBA00022840"/>
    </source>
</evidence>
<protein>
    <submittedName>
        <fullName evidence="5">AAA family ATPase</fullName>
    </submittedName>
</protein>
<feature type="region of interest" description="Disordered" evidence="3">
    <location>
        <begin position="484"/>
        <end position="574"/>
    </location>
</feature>
<proteinExistence type="predicted"/>
<dbReference type="EMBL" id="JBHSNW010000014">
    <property type="protein sequence ID" value="MFC5818594.1"/>
    <property type="molecule type" value="Genomic_DNA"/>
</dbReference>
<sequence>MLHGRAVELSAVDRLLTGARAGASAALVVRGEVGIGKTALLDHAAASAAVTGLRVLRCAGTESEAGLPFAALHLLLRPCLPLIGRLPGPQAAALGAAFGLTAGPAGGPGQGRFLAGMAVLTMLAESARETPLLCVVDDVQWLDRPSADALLFAARRLGAEGIVLIFASEDDSALDILPELRLRGLDGPAAAALAESVTGRRPVPSVLDRLLTESGGNPLAFVQLSSALTPDQQDGALTALPLAISGSPEAGWGPAAPPAVSRSPEAGWGPAAPPAVSGALEAGLVSGSGAMNGGSRAERVFRARIGRLPVPTRALLLVAAADDTGLLRVALTAAAAAFGSASGDLGPAVEASLVRVSGTSIVFRHPLIRMAAYQRASAADRMAAHRALAGALRGTAHADRRAWHRAAASTGPDEKTARALETTARRAAERRAHATAAAAYERAAELSPAREAASARLAAAARAAFDAGHLTQAARLADRAHYLRPDQPFDSHHPNQQPTPYAPADDIPERPSTTATTIDAIPERPNTAGTTVDDIPERPNTVDTAVGGIPGRLSSADANVDGVPEGPSSAGTSAERIPERLSAAHASLGGGVACRGRTGGGERDGVTERGAVARLRAAVAFEQGFPGLASRILVAGAARCAPATASLMLAEAVRAAWHAGDTDLAGEIARRLDGLSPGTTPLAGAMTALTDLIRGVSVTGMPRITELIDQARRAPLPDDPRALLLASAGLATADHRASYELADALVTACRTTGRIGSLPGALLVRARAQTFLGHHRQAEATAVEALRLAHAGGQRHTAAHLARLLSWLAAVSGGDAGRHGAYAEDPAAHDDAVSAAVANWARGLNDLTSGRYASALDRLTGGWSGSSLIAAYLSAPDQVEAAVRCAQPERARATFHRFDAWAAQTGRPTPEALAHRCRALLMPPGSPDDDRQACFEAALRAHQRDPQPYEQARTELVYGQWLRRTRRKRAARELLEASSERFDQLGARPWARRAAAELRATGDPRHGRAAGHVPRNLLTAQERQIARLASRGVRNRDIAAQLFLSPRTVGNHLYNVFRKLGITSRRDLGTALGLDTP</sequence>
<evidence type="ECO:0000313" key="6">
    <source>
        <dbReference type="Proteomes" id="UP001596096"/>
    </source>
</evidence>
<keyword evidence="6" id="KW-1185">Reference proteome</keyword>
<dbReference type="PANTHER" id="PTHR16305:SF35">
    <property type="entry name" value="TRANSCRIPTIONAL ACTIVATOR DOMAIN"/>
    <property type="match status" value="1"/>
</dbReference>
<feature type="region of interest" description="Disordered" evidence="3">
    <location>
        <begin position="251"/>
        <end position="274"/>
    </location>
</feature>
<dbReference type="PROSITE" id="PS00622">
    <property type="entry name" value="HTH_LUXR_1"/>
    <property type="match status" value="1"/>
</dbReference>
<evidence type="ECO:0000256" key="3">
    <source>
        <dbReference type="SAM" id="MobiDB-lite"/>
    </source>
</evidence>
<evidence type="ECO:0000259" key="4">
    <source>
        <dbReference type="PROSITE" id="PS50043"/>
    </source>
</evidence>
<keyword evidence="2" id="KW-0067">ATP-binding</keyword>
<accession>A0ABW1C0M0</accession>